<proteinExistence type="predicted"/>
<gene>
    <name evidence="3" type="ordered locus">M301_1949</name>
</gene>
<dbReference type="STRING" id="666681.M301_1949"/>
<evidence type="ECO:0008006" key="5">
    <source>
        <dbReference type="Google" id="ProtNLM"/>
    </source>
</evidence>
<dbReference type="EMBL" id="CP002056">
    <property type="protein sequence ID" value="ADI30321.1"/>
    <property type="molecule type" value="Genomic_DNA"/>
</dbReference>
<keyword evidence="4" id="KW-1185">Reference proteome</keyword>
<dbReference type="PANTHER" id="PTHR23084">
    <property type="entry name" value="PHOSPHATIDYLINOSITOL-4-PHOSPHATE 5-KINASE RELATED"/>
    <property type="match status" value="1"/>
</dbReference>
<dbReference type="eggNOG" id="COG4642">
    <property type="taxonomic scope" value="Bacteria"/>
</dbReference>
<keyword evidence="2" id="KW-0732">Signal</keyword>
<dbReference type="KEGG" id="meh:M301_1949"/>
<dbReference type="HOGENOM" id="CLU_1233846_0_0_4"/>
<name>D7DJW0_METV0</name>
<feature type="chain" id="PRO_5003094797" description="MORN repeat-containing protein" evidence="2">
    <location>
        <begin position="24"/>
        <end position="224"/>
    </location>
</feature>
<evidence type="ECO:0000256" key="2">
    <source>
        <dbReference type="SAM" id="SignalP"/>
    </source>
</evidence>
<dbReference type="AlphaFoldDB" id="D7DJW0"/>
<dbReference type="Gene3D" id="2.20.110.10">
    <property type="entry name" value="Histone H3 K4-specific methyltransferase SET7/9 N-terminal domain"/>
    <property type="match status" value="2"/>
</dbReference>
<reference evidence="4" key="1">
    <citation type="submission" date="2010-05" db="EMBL/GenBank/DDBJ databases">
        <title>Complete sequence of Methylotenera sp. 301.</title>
        <authorList>
            <person name="Lucas S."/>
            <person name="Copeland A."/>
            <person name="Lapidus A."/>
            <person name="Cheng J.-F."/>
            <person name="Bruce D."/>
            <person name="Goodwin L."/>
            <person name="Pitluck S."/>
            <person name="Clum A."/>
            <person name="Land M."/>
            <person name="Hauser L."/>
            <person name="Kyrpides N."/>
            <person name="Ivanova N."/>
            <person name="Chistoservova L."/>
            <person name="Kalyuzhnaya M."/>
            <person name="Woyke T."/>
        </authorList>
    </citation>
    <scope>NUCLEOTIDE SEQUENCE [LARGE SCALE GENOMIC DNA]</scope>
    <source>
        <strain evidence="4">301</strain>
    </source>
</reference>
<evidence type="ECO:0000256" key="1">
    <source>
        <dbReference type="ARBA" id="ARBA00022737"/>
    </source>
</evidence>
<keyword evidence="1" id="KW-0677">Repeat</keyword>
<protein>
    <recommendedName>
        <fullName evidence="5">MORN repeat-containing protein</fullName>
    </recommendedName>
</protein>
<evidence type="ECO:0000313" key="3">
    <source>
        <dbReference type="EMBL" id="ADI30321.1"/>
    </source>
</evidence>
<reference evidence="3 4" key="2">
    <citation type="journal article" date="2011" name="J. Bacteriol.">
        <title>Genomes of three methylotrophs from a single niche uncover genetic and metabolic divergence of Methylophilaceae.</title>
        <authorList>
            <person name="Lapidus A."/>
            <person name="Clum A."/>
            <person name="Labutti K."/>
            <person name="Kaluzhnaya M.G."/>
            <person name="Lim S."/>
            <person name="Beck D.A."/>
            <person name="Glavina Del Rio T."/>
            <person name="Nolan M."/>
            <person name="Mavromatis K."/>
            <person name="Huntemann M."/>
            <person name="Lucas S."/>
            <person name="Lidstrom M.E."/>
            <person name="Ivanova N."/>
            <person name="Chistoserdova L."/>
        </authorList>
    </citation>
    <scope>NUCLEOTIDE SEQUENCE [LARGE SCALE GENOMIC DNA]</scope>
    <source>
        <strain evidence="3 4">301</strain>
    </source>
</reference>
<sequence length="224" mass="25239" precursor="true">MKMNHLIFLSTLMLMSASFLSYADNEISDKETGCKIWNSKSLVGYTISWAGQCKNGKADGTGSLQWFYNKRPEGRYDGDYVLGKMQGHGTYAMDDGSRYIGEFQNNLRSGRGAYLWADGTRYEGDYQNNMMDGKGTIYWVDGSYYVGEFQQDKKFGFGKLSLVLNNPYIKEFADSGKWIGNYYIVEGVFADDDLIASCPSEVACIKQLTQVMQVNGRINAKVKN</sequence>
<dbReference type="Proteomes" id="UP000000383">
    <property type="component" value="Chromosome"/>
</dbReference>
<feature type="signal peptide" evidence="2">
    <location>
        <begin position="1"/>
        <end position="23"/>
    </location>
</feature>
<organism evidence="3 4">
    <name type="scientific">Methylotenera versatilis (strain 301)</name>
    <dbReference type="NCBI Taxonomy" id="666681"/>
    <lineage>
        <taxon>Bacteria</taxon>
        <taxon>Pseudomonadati</taxon>
        <taxon>Pseudomonadota</taxon>
        <taxon>Betaproteobacteria</taxon>
        <taxon>Nitrosomonadales</taxon>
        <taxon>Methylophilaceae</taxon>
        <taxon>Methylotenera</taxon>
    </lineage>
</organism>
<accession>D7DJW0</accession>
<dbReference type="InterPro" id="IPR003409">
    <property type="entry name" value="MORN"/>
</dbReference>
<dbReference type="PANTHER" id="PTHR23084:SF263">
    <property type="entry name" value="MORN REPEAT-CONTAINING PROTEIN 1"/>
    <property type="match status" value="1"/>
</dbReference>
<dbReference type="SUPFAM" id="SSF82185">
    <property type="entry name" value="Histone H3 K4-specific methyltransferase SET7/9 N-terminal domain"/>
    <property type="match status" value="1"/>
</dbReference>
<evidence type="ECO:0000313" key="4">
    <source>
        <dbReference type="Proteomes" id="UP000000383"/>
    </source>
</evidence>
<dbReference type="Pfam" id="PF02493">
    <property type="entry name" value="MORN"/>
    <property type="match status" value="5"/>
</dbReference>
<dbReference type="SMART" id="SM00698">
    <property type="entry name" value="MORN"/>
    <property type="match status" value="4"/>
</dbReference>